<dbReference type="InterPro" id="IPR051564">
    <property type="entry name" value="LRR_receptor-like_kinase"/>
</dbReference>
<protein>
    <recommendedName>
        <fullName evidence="3">Protein kinase domain-containing protein</fullName>
    </recommendedName>
</protein>
<evidence type="ECO:0000313" key="1">
    <source>
        <dbReference type="EMBL" id="KAA8539598.1"/>
    </source>
</evidence>
<reference evidence="1 2" key="1">
    <citation type="submission" date="2019-09" db="EMBL/GenBank/DDBJ databases">
        <title>A chromosome-level genome assembly of the Chinese tupelo Nyssa sinensis.</title>
        <authorList>
            <person name="Yang X."/>
            <person name="Kang M."/>
            <person name="Yang Y."/>
            <person name="Xiong H."/>
            <person name="Wang M."/>
            <person name="Zhang Z."/>
            <person name="Wang Z."/>
            <person name="Wu H."/>
            <person name="Ma T."/>
            <person name="Liu J."/>
            <person name="Xi Z."/>
        </authorList>
    </citation>
    <scope>NUCLEOTIDE SEQUENCE [LARGE SCALE GENOMIC DNA]</scope>
    <source>
        <strain evidence="1">J267</strain>
        <tissue evidence="1">Leaf</tissue>
    </source>
</reference>
<evidence type="ECO:0008006" key="3">
    <source>
        <dbReference type="Google" id="ProtNLM"/>
    </source>
</evidence>
<dbReference type="AlphaFoldDB" id="A0A5J5BAC8"/>
<evidence type="ECO:0000313" key="2">
    <source>
        <dbReference type="Proteomes" id="UP000325577"/>
    </source>
</evidence>
<dbReference type="PANTHER" id="PTHR48055">
    <property type="entry name" value="LEUCINE-RICH REPEAT RECEPTOR PROTEIN KINASE EMS1"/>
    <property type="match status" value="1"/>
</dbReference>
<dbReference type="Gene3D" id="1.10.510.10">
    <property type="entry name" value="Transferase(Phosphotransferase) domain 1"/>
    <property type="match status" value="3"/>
</dbReference>
<dbReference type="EMBL" id="CM018037">
    <property type="protein sequence ID" value="KAA8539598.1"/>
    <property type="molecule type" value="Genomic_DNA"/>
</dbReference>
<dbReference type="SUPFAM" id="SSF56112">
    <property type="entry name" value="Protein kinase-like (PK-like)"/>
    <property type="match status" value="2"/>
</dbReference>
<dbReference type="OrthoDB" id="1104331at2759"/>
<accession>A0A5J5BAC8</accession>
<dbReference type="InterPro" id="IPR011009">
    <property type="entry name" value="Kinase-like_dom_sf"/>
</dbReference>
<dbReference type="Proteomes" id="UP000325577">
    <property type="component" value="Linkage Group LG14"/>
</dbReference>
<sequence length="463" mass="53074">MSTNGDVYNYGILLLEMMTGKSPTNSMFVEGLNLHNFSRMALPDRVLEVVDPFLQNNDNKESKTMAANNYNRRLRQTSNGSRTDCLISVIKIGVACSMESPQHRMNIKYGLGSDVSIEGDIYSYGILLLEMITRKKPTDPMFDDGLEQHNFARVALPGILLLEVLTGKRPILDDDDILDLHSFARKALPDRVMEIVDPLLLKDLENDLAAECLISMVRIGVACSMKSPQDRMDIKKVIDELNLVRDILQGTRKRPTRRRPTLDLRMSWLVSLEKSNRQEESSLPNFDNSYCQEESESYSQGEPCLPIFENSYSQEESESCSQEESESYSQGEPCPPIFENSYCQEESESYSQGEPCLPIFENSFNQEESWLPNFENSFSQEESWLPNFEKSYIYSGRQETSFPTQKMFSNFVPLLPKPAPLLPWEGPSWISFEESYRREEPKSEIHGKPWIPKFEKSLSEKES</sequence>
<name>A0A5J5BAC8_9ASTE</name>
<dbReference type="PANTHER" id="PTHR48055:SF55">
    <property type="entry name" value="PROTEIN KINASE DOMAIN-CONTAINING PROTEIN"/>
    <property type="match status" value="1"/>
</dbReference>
<organism evidence="1 2">
    <name type="scientific">Nyssa sinensis</name>
    <dbReference type="NCBI Taxonomy" id="561372"/>
    <lineage>
        <taxon>Eukaryota</taxon>
        <taxon>Viridiplantae</taxon>
        <taxon>Streptophyta</taxon>
        <taxon>Embryophyta</taxon>
        <taxon>Tracheophyta</taxon>
        <taxon>Spermatophyta</taxon>
        <taxon>Magnoliopsida</taxon>
        <taxon>eudicotyledons</taxon>
        <taxon>Gunneridae</taxon>
        <taxon>Pentapetalae</taxon>
        <taxon>asterids</taxon>
        <taxon>Cornales</taxon>
        <taxon>Nyssaceae</taxon>
        <taxon>Nyssa</taxon>
    </lineage>
</organism>
<gene>
    <name evidence="1" type="ORF">F0562_026290</name>
</gene>
<keyword evidence="2" id="KW-1185">Reference proteome</keyword>
<proteinExistence type="predicted"/>
<dbReference type="GO" id="GO:0016020">
    <property type="term" value="C:membrane"/>
    <property type="evidence" value="ECO:0007669"/>
    <property type="project" value="TreeGrafter"/>
</dbReference>